<dbReference type="SUPFAM" id="SSF54928">
    <property type="entry name" value="RNA-binding domain, RBD"/>
    <property type="match status" value="1"/>
</dbReference>
<name>A0A8H7SX35_9FUNG</name>
<feature type="compositionally biased region" description="Low complexity" evidence="3">
    <location>
        <begin position="21"/>
        <end position="31"/>
    </location>
</feature>
<sequence>MSLNTSQQQKGSPIRPPTPLTPSSNSSSFPQTKFNSSYSLFDLNDSPTPNNSSWDWLTANNTNTPLLRKHSINADGNDFSNTSSPTSSVTDFWRRASEPNISSYSSRVCSSCLNKHTQLLSPSCGKHRFCSSCLTSQSLNLIMQGVCPNCPQTLASNYNINSMHIATQTNNTIATSSEYISQHQTLNYPSTPPSSIGNLPSNQTHYACAKISNIPWDVSQNDVRHFFGNCRSPSLSVYTQSIHIMMDRTTGKTLSDAYVEFTSISDMRRAIETRNQKPLKGRIVSVNECSQEELLTVVFPKWRGQFHGTLAIPPASEIVRTMSTAAGGGNSGCPPFITREEINSLLVVCKNYKLHFSRKCAERPFENIISVIAKYPWHQSHLISTMHRDHIYEMLKLSIESLNAHLAKDYVQIDSTLLERLTRAGIMCPAFTERQKTTLLQTARIDCPADIESFLILTNCIVLSPSTSSAATDEQQQFQQAPLSINTKQAFPFLKRDSPQELKANKEKTAYPWEKNSNDHSLNDLLLSPTHSPISSLIRDIQQTCYFDEQSNISQQPKKTSSKKDHTINSGIPLLLQPTTNLSQSSLEQHYQQKSERFQTNNFSKSIQQLSPWAPSYAPKTLSDDIWRISTPVDSTSKNLLTA</sequence>
<dbReference type="PROSITE" id="PS50102">
    <property type="entry name" value="RRM"/>
    <property type="match status" value="1"/>
</dbReference>
<evidence type="ECO:0000313" key="6">
    <source>
        <dbReference type="Proteomes" id="UP000613177"/>
    </source>
</evidence>
<gene>
    <name evidence="5" type="ORF">INT48_008149</name>
</gene>
<dbReference type="InterPro" id="IPR000504">
    <property type="entry name" value="RRM_dom"/>
</dbReference>
<evidence type="ECO:0000256" key="3">
    <source>
        <dbReference type="SAM" id="MobiDB-lite"/>
    </source>
</evidence>
<dbReference type="Gene3D" id="3.30.70.330">
    <property type="match status" value="1"/>
</dbReference>
<evidence type="ECO:0000259" key="4">
    <source>
        <dbReference type="PROSITE" id="PS50102"/>
    </source>
</evidence>
<dbReference type="Pfam" id="PF00076">
    <property type="entry name" value="RRM_1"/>
    <property type="match status" value="1"/>
</dbReference>
<organism evidence="5 6">
    <name type="scientific">Thamnidium elegans</name>
    <dbReference type="NCBI Taxonomy" id="101142"/>
    <lineage>
        <taxon>Eukaryota</taxon>
        <taxon>Fungi</taxon>
        <taxon>Fungi incertae sedis</taxon>
        <taxon>Mucoromycota</taxon>
        <taxon>Mucoromycotina</taxon>
        <taxon>Mucoromycetes</taxon>
        <taxon>Mucorales</taxon>
        <taxon>Mucorineae</taxon>
        <taxon>Mucoraceae</taxon>
        <taxon>Thamnidium</taxon>
    </lineage>
</organism>
<dbReference type="EMBL" id="JAEPRE010000023">
    <property type="protein sequence ID" value="KAG2236055.1"/>
    <property type="molecule type" value="Genomic_DNA"/>
</dbReference>
<feature type="compositionally biased region" description="Polar residues" evidence="3">
    <location>
        <begin position="1"/>
        <end position="11"/>
    </location>
</feature>
<protein>
    <recommendedName>
        <fullName evidence="4">RRM domain-containing protein</fullName>
    </recommendedName>
</protein>
<keyword evidence="6" id="KW-1185">Reference proteome</keyword>
<proteinExistence type="predicted"/>
<evidence type="ECO:0000313" key="5">
    <source>
        <dbReference type="EMBL" id="KAG2236055.1"/>
    </source>
</evidence>
<feature type="domain" description="RRM" evidence="4">
    <location>
        <begin position="207"/>
        <end position="291"/>
    </location>
</feature>
<feature type="region of interest" description="Disordered" evidence="3">
    <location>
        <begin position="1"/>
        <end position="31"/>
    </location>
</feature>
<dbReference type="SMART" id="SM00360">
    <property type="entry name" value="RRM"/>
    <property type="match status" value="1"/>
</dbReference>
<dbReference type="InterPro" id="IPR035979">
    <property type="entry name" value="RBD_domain_sf"/>
</dbReference>
<dbReference type="PANTHER" id="PTHR10352">
    <property type="entry name" value="EUKARYOTIC TRANSLATION INITIATION FACTOR 3 SUBUNIT G"/>
    <property type="match status" value="1"/>
</dbReference>
<accession>A0A8H7SX35</accession>
<dbReference type="SUPFAM" id="SSF57850">
    <property type="entry name" value="RING/U-box"/>
    <property type="match status" value="1"/>
</dbReference>
<dbReference type="Proteomes" id="UP000613177">
    <property type="component" value="Unassembled WGS sequence"/>
</dbReference>
<dbReference type="CDD" id="cd12254">
    <property type="entry name" value="RRM_hnRNPH_ESRPs_RBM12_like"/>
    <property type="match status" value="1"/>
</dbReference>
<evidence type="ECO:0000256" key="1">
    <source>
        <dbReference type="ARBA" id="ARBA00022884"/>
    </source>
</evidence>
<reference evidence="5" key="1">
    <citation type="submission" date="2021-01" db="EMBL/GenBank/DDBJ databases">
        <title>Metabolic potential, ecology and presence of endohyphal bacteria is reflected in genomic diversity of Mucoromycotina.</title>
        <authorList>
            <person name="Muszewska A."/>
            <person name="Okrasinska A."/>
            <person name="Steczkiewicz K."/>
            <person name="Drgas O."/>
            <person name="Orlowska M."/>
            <person name="Perlinska-Lenart U."/>
            <person name="Aleksandrzak-Piekarczyk T."/>
            <person name="Szatraj K."/>
            <person name="Zielenkiewicz U."/>
            <person name="Pilsyk S."/>
            <person name="Malc E."/>
            <person name="Mieczkowski P."/>
            <person name="Kruszewska J.S."/>
            <person name="Biernat P."/>
            <person name="Pawlowska J."/>
        </authorList>
    </citation>
    <scope>NUCLEOTIDE SEQUENCE</scope>
    <source>
        <strain evidence="5">WA0000018081</strain>
    </source>
</reference>
<evidence type="ECO:0000256" key="2">
    <source>
        <dbReference type="PROSITE-ProRule" id="PRU00176"/>
    </source>
</evidence>
<dbReference type="InterPro" id="IPR012677">
    <property type="entry name" value="Nucleotide-bd_a/b_plait_sf"/>
</dbReference>
<dbReference type="OrthoDB" id="336240at2759"/>
<dbReference type="AlphaFoldDB" id="A0A8H7SX35"/>
<keyword evidence="1 2" id="KW-0694">RNA-binding</keyword>
<dbReference type="GO" id="GO:0003723">
    <property type="term" value="F:RNA binding"/>
    <property type="evidence" value="ECO:0007669"/>
    <property type="project" value="UniProtKB-UniRule"/>
</dbReference>
<comment type="caution">
    <text evidence="5">The sequence shown here is derived from an EMBL/GenBank/DDBJ whole genome shotgun (WGS) entry which is preliminary data.</text>
</comment>